<proteinExistence type="predicted"/>
<dbReference type="AlphaFoldDB" id="A0A914B329"/>
<dbReference type="GeneID" id="119739145"/>
<dbReference type="RefSeq" id="XP_038069901.1">
    <property type="nucleotide sequence ID" value="XM_038213973.1"/>
</dbReference>
<evidence type="ECO:0000313" key="3">
    <source>
        <dbReference type="Proteomes" id="UP000887568"/>
    </source>
</evidence>
<sequence length="148" mass="16564">MSPTTYLCAFLAAGMMIVGATADSVTDKIKAESAKYVDRGQKHDIDGMLELYTDDMVLMPQGHGTVTQGKPYAKTHMAWVNHVRSITMDTKEVAPLNSCSGDNYVFQRSETVAINDKDVVIFKGKNLIIWKKVGDSYKIYTHMYNMDQ</sequence>
<dbReference type="SUPFAM" id="SSF54427">
    <property type="entry name" value="NTF2-like"/>
    <property type="match status" value="1"/>
</dbReference>
<dbReference type="OMA" id="FAWIEGQ"/>
<dbReference type="InterPro" id="IPR032710">
    <property type="entry name" value="NTF2-like_dom_sf"/>
</dbReference>
<dbReference type="Proteomes" id="UP000887568">
    <property type="component" value="Unplaced"/>
</dbReference>
<dbReference type="Gene3D" id="3.10.450.50">
    <property type="match status" value="1"/>
</dbReference>
<protein>
    <recommendedName>
        <fullName evidence="4">DUF4440 domain-containing protein</fullName>
    </recommendedName>
</protein>
<evidence type="ECO:0000256" key="1">
    <source>
        <dbReference type="SAM" id="SignalP"/>
    </source>
</evidence>
<name>A0A914B329_PATMI</name>
<keyword evidence="3" id="KW-1185">Reference proteome</keyword>
<feature type="signal peptide" evidence="1">
    <location>
        <begin position="1"/>
        <end position="22"/>
    </location>
</feature>
<dbReference type="EnsemblMetazoa" id="XM_038213973.1">
    <property type="protein sequence ID" value="XP_038069901.1"/>
    <property type="gene ID" value="LOC119739145"/>
</dbReference>
<evidence type="ECO:0008006" key="4">
    <source>
        <dbReference type="Google" id="ProtNLM"/>
    </source>
</evidence>
<dbReference type="OrthoDB" id="10195358at2759"/>
<reference evidence="2" key="1">
    <citation type="submission" date="2022-11" db="UniProtKB">
        <authorList>
            <consortium name="EnsemblMetazoa"/>
        </authorList>
    </citation>
    <scope>IDENTIFICATION</scope>
</reference>
<keyword evidence="1" id="KW-0732">Signal</keyword>
<evidence type="ECO:0000313" key="2">
    <source>
        <dbReference type="EnsemblMetazoa" id="XP_038069901.1"/>
    </source>
</evidence>
<organism evidence="2 3">
    <name type="scientific">Patiria miniata</name>
    <name type="common">Bat star</name>
    <name type="synonym">Asterina miniata</name>
    <dbReference type="NCBI Taxonomy" id="46514"/>
    <lineage>
        <taxon>Eukaryota</taxon>
        <taxon>Metazoa</taxon>
        <taxon>Echinodermata</taxon>
        <taxon>Eleutherozoa</taxon>
        <taxon>Asterozoa</taxon>
        <taxon>Asteroidea</taxon>
        <taxon>Valvatacea</taxon>
        <taxon>Valvatida</taxon>
        <taxon>Asterinidae</taxon>
        <taxon>Patiria</taxon>
    </lineage>
</organism>
<accession>A0A914B329</accession>
<feature type="chain" id="PRO_5036802193" description="DUF4440 domain-containing protein" evidence="1">
    <location>
        <begin position="23"/>
        <end position="148"/>
    </location>
</feature>